<dbReference type="InterPro" id="IPR036236">
    <property type="entry name" value="Znf_C2H2_sf"/>
</dbReference>
<reference evidence="6 7" key="1">
    <citation type="submission" date="2019-06" db="EMBL/GenBank/DDBJ databases">
        <title>Draft genomes of female and male turbot (Scophthalmus maximus).</title>
        <authorList>
            <person name="Xu H."/>
            <person name="Xu X.-W."/>
            <person name="Shao C."/>
            <person name="Chen S."/>
        </authorList>
    </citation>
    <scope>NUCLEOTIDE SEQUENCE [LARGE SCALE GENOMIC DNA]</scope>
    <source>
        <strain evidence="6">Ysfricsl-2016a</strain>
        <tissue evidence="6">Blood</tissue>
    </source>
</reference>
<dbReference type="GO" id="GO:0003677">
    <property type="term" value="F:DNA binding"/>
    <property type="evidence" value="ECO:0007669"/>
    <property type="project" value="InterPro"/>
</dbReference>
<proteinExistence type="predicted"/>
<dbReference type="PROSITE" id="PS50808">
    <property type="entry name" value="ZF_BED"/>
    <property type="match status" value="1"/>
</dbReference>
<dbReference type="SUPFAM" id="SSF57667">
    <property type="entry name" value="beta-beta-alpha zinc fingers"/>
    <property type="match status" value="1"/>
</dbReference>
<gene>
    <name evidence="6" type="ORF">F2P81_018421</name>
</gene>
<dbReference type="GO" id="GO:0008270">
    <property type="term" value="F:zinc ion binding"/>
    <property type="evidence" value="ECO:0007669"/>
    <property type="project" value="UniProtKB-KW"/>
</dbReference>
<dbReference type="AlphaFoldDB" id="A0A6A4S276"/>
<evidence type="ECO:0000256" key="1">
    <source>
        <dbReference type="ARBA" id="ARBA00022723"/>
    </source>
</evidence>
<organism evidence="6 7">
    <name type="scientific">Scophthalmus maximus</name>
    <name type="common">Turbot</name>
    <name type="synonym">Psetta maxima</name>
    <dbReference type="NCBI Taxonomy" id="52904"/>
    <lineage>
        <taxon>Eukaryota</taxon>
        <taxon>Metazoa</taxon>
        <taxon>Chordata</taxon>
        <taxon>Craniata</taxon>
        <taxon>Vertebrata</taxon>
        <taxon>Euteleostomi</taxon>
        <taxon>Actinopterygii</taxon>
        <taxon>Neopterygii</taxon>
        <taxon>Teleostei</taxon>
        <taxon>Neoteleostei</taxon>
        <taxon>Acanthomorphata</taxon>
        <taxon>Carangaria</taxon>
        <taxon>Pleuronectiformes</taxon>
        <taxon>Pleuronectoidei</taxon>
        <taxon>Scophthalmidae</taxon>
        <taxon>Scophthalmus</taxon>
    </lineage>
</organism>
<comment type="caution">
    <text evidence="6">The sequence shown here is derived from an EMBL/GenBank/DDBJ whole genome shotgun (WGS) entry which is preliminary data.</text>
</comment>
<evidence type="ECO:0000256" key="2">
    <source>
        <dbReference type="ARBA" id="ARBA00022771"/>
    </source>
</evidence>
<feature type="domain" description="BED-type" evidence="5">
    <location>
        <begin position="22"/>
        <end position="76"/>
    </location>
</feature>
<evidence type="ECO:0000313" key="6">
    <source>
        <dbReference type="EMBL" id="KAF0029316.1"/>
    </source>
</evidence>
<evidence type="ECO:0000313" key="7">
    <source>
        <dbReference type="Proteomes" id="UP000438429"/>
    </source>
</evidence>
<dbReference type="SMART" id="SM00614">
    <property type="entry name" value="ZnF_BED"/>
    <property type="match status" value="1"/>
</dbReference>
<dbReference type="Pfam" id="PF02892">
    <property type="entry name" value="zf-BED"/>
    <property type="match status" value="1"/>
</dbReference>
<keyword evidence="3" id="KW-0862">Zinc</keyword>
<protein>
    <recommendedName>
        <fullName evidence="5">BED-type domain-containing protein</fullName>
    </recommendedName>
</protein>
<evidence type="ECO:0000259" key="5">
    <source>
        <dbReference type="PROSITE" id="PS50808"/>
    </source>
</evidence>
<accession>A0A6A4S276</accession>
<keyword evidence="2 4" id="KW-0863">Zinc-finger</keyword>
<name>A0A6A4S276_SCOMX</name>
<evidence type="ECO:0000256" key="4">
    <source>
        <dbReference type="PROSITE-ProRule" id="PRU00027"/>
    </source>
</evidence>
<dbReference type="InterPro" id="IPR003656">
    <property type="entry name" value="Znf_BED"/>
</dbReference>
<dbReference type="Proteomes" id="UP000438429">
    <property type="component" value="Unassembled WGS sequence"/>
</dbReference>
<sequence>MASSSTVQSENDSAQTLVSKRSATSVVWKFFGFKKEDAAQCQVFCRTCRATIATSRGNTTNLYQHKKYHKAMYDSCMANMPSTAMFESITPYERNSKRHESISRVITEFLAKDMVPISTVSKP</sequence>
<keyword evidence="1" id="KW-0479">Metal-binding</keyword>
<evidence type="ECO:0000256" key="3">
    <source>
        <dbReference type="ARBA" id="ARBA00022833"/>
    </source>
</evidence>
<dbReference type="EMBL" id="VEVO01000016">
    <property type="protein sequence ID" value="KAF0029316.1"/>
    <property type="molecule type" value="Genomic_DNA"/>
</dbReference>